<name>A0A371GBB5_MUCPR</name>
<organism evidence="1 2">
    <name type="scientific">Mucuna pruriens</name>
    <name type="common">Velvet bean</name>
    <name type="synonym">Dolichos pruriens</name>
    <dbReference type="NCBI Taxonomy" id="157652"/>
    <lineage>
        <taxon>Eukaryota</taxon>
        <taxon>Viridiplantae</taxon>
        <taxon>Streptophyta</taxon>
        <taxon>Embryophyta</taxon>
        <taxon>Tracheophyta</taxon>
        <taxon>Spermatophyta</taxon>
        <taxon>Magnoliopsida</taxon>
        <taxon>eudicotyledons</taxon>
        <taxon>Gunneridae</taxon>
        <taxon>Pentapetalae</taxon>
        <taxon>rosids</taxon>
        <taxon>fabids</taxon>
        <taxon>Fabales</taxon>
        <taxon>Fabaceae</taxon>
        <taxon>Papilionoideae</taxon>
        <taxon>50 kb inversion clade</taxon>
        <taxon>NPAAA clade</taxon>
        <taxon>indigoferoid/millettioid clade</taxon>
        <taxon>Phaseoleae</taxon>
        <taxon>Mucuna</taxon>
    </lineage>
</organism>
<proteinExistence type="predicted"/>
<sequence>MVNKLLTSLPRPQPLIVVINKDLWARQSGSDYCKGGQFCCPKNPNCLRKLGGHTSYHDQLVSFVGERVDSQGYVNLLATFNNQQTFKTICGRYLLVNPYTSYNILIGKVVLNELGAIVSTPHLAMKFPYMLGKS</sequence>
<dbReference type="Proteomes" id="UP000257109">
    <property type="component" value="Unassembled WGS sequence"/>
</dbReference>
<reference evidence="1" key="1">
    <citation type="submission" date="2018-05" db="EMBL/GenBank/DDBJ databases">
        <title>Draft genome of Mucuna pruriens seed.</title>
        <authorList>
            <person name="Nnadi N.E."/>
            <person name="Vos R."/>
            <person name="Hasami M.H."/>
            <person name="Devisetty U.K."/>
            <person name="Aguiy J.C."/>
        </authorList>
    </citation>
    <scope>NUCLEOTIDE SEQUENCE [LARGE SCALE GENOMIC DNA]</scope>
    <source>
        <strain evidence="1">JCA_2017</strain>
    </source>
</reference>
<evidence type="ECO:0000313" key="2">
    <source>
        <dbReference type="Proteomes" id="UP000257109"/>
    </source>
</evidence>
<dbReference type="OrthoDB" id="1937476at2759"/>
<gene>
    <name evidence="1" type="ORF">CR513_30627</name>
</gene>
<accession>A0A371GBB5</accession>
<evidence type="ECO:0000313" key="1">
    <source>
        <dbReference type="EMBL" id="RDX87847.1"/>
    </source>
</evidence>
<feature type="non-terminal residue" evidence="1">
    <location>
        <position position="1"/>
    </location>
</feature>
<protein>
    <submittedName>
        <fullName evidence="1">Uncharacterized protein</fullName>
    </submittedName>
</protein>
<keyword evidence="2" id="KW-1185">Reference proteome</keyword>
<dbReference type="AlphaFoldDB" id="A0A371GBB5"/>
<dbReference type="EMBL" id="QJKJ01006114">
    <property type="protein sequence ID" value="RDX87847.1"/>
    <property type="molecule type" value="Genomic_DNA"/>
</dbReference>
<comment type="caution">
    <text evidence="1">The sequence shown here is derived from an EMBL/GenBank/DDBJ whole genome shotgun (WGS) entry which is preliminary data.</text>
</comment>